<gene>
    <name evidence="2" type="ORF">RUM43_009952</name>
</gene>
<accession>A0AAN8P3H4</accession>
<dbReference type="EMBL" id="JAWJWE010000004">
    <property type="protein sequence ID" value="KAK6636293.1"/>
    <property type="molecule type" value="Genomic_DNA"/>
</dbReference>
<evidence type="ECO:0000256" key="1">
    <source>
        <dbReference type="SAM" id="MobiDB-lite"/>
    </source>
</evidence>
<feature type="compositionally biased region" description="Polar residues" evidence="1">
    <location>
        <begin position="1"/>
        <end position="11"/>
    </location>
</feature>
<feature type="region of interest" description="Disordered" evidence="1">
    <location>
        <begin position="1"/>
        <end position="36"/>
    </location>
</feature>
<sequence>MEPIILNQNLQETRCEETGRKEKRERERKGKRNNEFAQGQYTEVKSNKIERTMKEHIIYRKGGVSLEEPR</sequence>
<dbReference type="AlphaFoldDB" id="A0AAN8P3H4"/>
<organism evidence="2 3">
    <name type="scientific">Polyplax serrata</name>
    <name type="common">Common mouse louse</name>
    <dbReference type="NCBI Taxonomy" id="468196"/>
    <lineage>
        <taxon>Eukaryota</taxon>
        <taxon>Metazoa</taxon>
        <taxon>Ecdysozoa</taxon>
        <taxon>Arthropoda</taxon>
        <taxon>Hexapoda</taxon>
        <taxon>Insecta</taxon>
        <taxon>Pterygota</taxon>
        <taxon>Neoptera</taxon>
        <taxon>Paraneoptera</taxon>
        <taxon>Psocodea</taxon>
        <taxon>Troctomorpha</taxon>
        <taxon>Phthiraptera</taxon>
        <taxon>Anoplura</taxon>
        <taxon>Polyplacidae</taxon>
        <taxon>Polyplax</taxon>
    </lineage>
</organism>
<feature type="non-terminal residue" evidence="2">
    <location>
        <position position="70"/>
    </location>
</feature>
<feature type="compositionally biased region" description="Basic and acidic residues" evidence="1">
    <location>
        <begin position="13"/>
        <end position="34"/>
    </location>
</feature>
<name>A0AAN8P3H4_POLSC</name>
<protein>
    <submittedName>
        <fullName evidence="2">Uncharacterized protein</fullName>
    </submittedName>
</protein>
<evidence type="ECO:0000313" key="3">
    <source>
        <dbReference type="Proteomes" id="UP001372834"/>
    </source>
</evidence>
<dbReference type="Proteomes" id="UP001372834">
    <property type="component" value="Unassembled WGS sequence"/>
</dbReference>
<proteinExistence type="predicted"/>
<evidence type="ECO:0000313" key="2">
    <source>
        <dbReference type="EMBL" id="KAK6636293.1"/>
    </source>
</evidence>
<reference evidence="2 3" key="1">
    <citation type="submission" date="2023-10" db="EMBL/GenBank/DDBJ databases">
        <title>Genomes of two closely related lineages of the louse Polyplax serrata with different host specificities.</title>
        <authorList>
            <person name="Martinu J."/>
            <person name="Tarabai H."/>
            <person name="Stefka J."/>
            <person name="Hypsa V."/>
        </authorList>
    </citation>
    <scope>NUCLEOTIDE SEQUENCE [LARGE SCALE GENOMIC DNA]</scope>
    <source>
        <strain evidence="2">HR10_N</strain>
    </source>
</reference>
<comment type="caution">
    <text evidence="2">The sequence shown here is derived from an EMBL/GenBank/DDBJ whole genome shotgun (WGS) entry which is preliminary data.</text>
</comment>